<name>A0A1I7EIX5_9BURK</name>
<feature type="transmembrane region" description="Helical" evidence="14">
    <location>
        <begin position="44"/>
        <end position="61"/>
    </location>
</feature>
<evidence type="ECO:0000256" key="8">
    <source>
        <dbReference type="ARBA" id="ARBA00022967"/>
    </source>
</evidence>
<sequence>MDFQISISGFVAIYIFMLAAFAGWVIIGHVPAILHTPLMSGSNFVHGIVVVGGIYALLNASTVQEQVIGFVAVLLGAGNAAGGYAVTDRMLAMFKTTVHPAAHGTHGTHSKSGTVKSIHAKKH</sequence>
<dbReference type="EMBL" id="FPBH01000023">
    <property type="protein sequence ID" value="SFU23835.1"/>
    <property type="molecule type" value="Genomic_DNA"/>
</dbReference>
<dbReference type="OrthoDB" id="9810841at2"/>
<dbReference type="GO" id="GO:0050661">
    <property type="term" value="F:NADP binding"/>
    <property type="evidence" value="ECO:0007669"/>
    <property type="project" value="TreeGrafter"/>
</dbReference>
<dbReference type="InterPro" id="IPR024605">
    <property type="entry name" value="NADP_transhyd_a_C"/>
</dbReference>
<dbReference type="AlphaFoldDB" id="A0A1I7EIX5"/>
<keyword evidence="11 14" id="KW-0472">Membrane</keyword>
<evidence type="ECO:0000313" key="17">
    <source>
        <dbReference type="Proteomes" id="UP000198844"/>
    </source>
</evidence>
<dbReference type="RefSeq" id="WP_093641773.1">
    <property type="nucleotide sequence ID" value="NZ_FPBH01000023.1"/>
</dbReference>
<evidence type="ECO:0000256" key="7">
    <source>
        <dbReference type="ARBA" id="ARBA00022857"/>
    </source>
</evidence>
<dbReference type="GO" id="GO:0005886">
    <property type="term" value="C:plasma membrane"/>
    <property type="evidence" value="ECO:0007669"/>
    <property type="project" value="UniProtKB-SubCell"/>
</dbReference>
<keyword evidence="4" id="KW-1003">Cell membrane</keyword>
<evidence type="ECO:0000259" key="15">
    <source>
        <dbReference type="Pfam" id="PF12769"/>
    </source>
</evidence>
<protein>
    <recommendedName>
        <fullName evidence="3">proton-translocating NAD(P)(+) transhydrogenase</fullName>
        <ecNumber evidence="3">7.1.1.1</ecNumber>
    </recommendedName>
</protein>
<feature type="transmembrane region" description="Helical" evidence="14">
    <location>
        <begin position="12"/>
        <end position="32"/>
    </location>
</feature>
<dbReference type="Proteomes" id="UP000198844">
    <property type="component" value="Unassembled WGS sequence"/>
</dbReference>
<evidence type="ECO:0000256" key="12">
    <source>
        <dbReference type="ARBA" id="ARBA00048202"/>
    </source>
</evidence>
<evidence type="ECO:0000256" key="1">
    <source>
        <dbReference type="ARBA" id="ARBA00003943"/>
    </source>
</evidence>
<keyword evidence="7" id="KW-0521">NADP</keyword>
<accession>A0A1I7EIX5</accession>
<evidence type="ECO:0000256" key="5">
    <source>
        <dbReference type="ARBA" id="ARBA00022519"/>
    </source>
</evidence>
<feature type="region of interest" description="Disordered" evidence="13">
    <location>
        <begin position="102"/>
        <end position="123"/>
    </location>
</feature>
<comment type="subcellular location">
    <subcellularLocation>
        <location evidence="2">Cell inner membrane</location>
        <topology evidence="2">Multi-pass membrane protein</topology>
    </subcellularLocation>
</comment>
<evidence type="ECO:0000256" key="6">
    <source>
        <dbReference type="ARBA" id="ARBA00022692"/>
    </source>
</evidence>
<dbReference type="PANTHER" id="PTHR10160">
    <property type="entry name" value="NAD(P) TRANSHYDROGENASE"/>
    <property type="match status" value="1"/>
</dbReference>
<dbReference type="GO" id="GO:0008750">
    <property type="term" value="F:proton-translocating NAD(P)+ transhydrogenase activity"/>
    <property type="evidence" value="ECO:0007669"/>
    <property type="project" value="UniProtKB-EC"/>
</dbReference>
<evidence type="ECO:0000256" key="11">
    <source>
        <dbReference type="ARBA" id="ARBA00023136"/>
    </source>
</evidence>
<evidence type="ECO:0000256" key="3">
    <source>
        <dbReference type="ARBA" id="ARBA00012943"/>
    </source>
</evidence>
<keyword evidence="10" id="KW-0520">NAD</keyword>
<evidence type="ECO:0000256" key="13">
    <source>
        <dbReference type="SAM" id="MobiDB-lite"/>
    </source>
</evidence>
<keyword evidence="9 14" id="KW-1133">Transmembrane helix</keyword>
<keyword evidence="8" id="KW-1278">Translocase</keyword>
<feature type="domain" description="NAD(P) transhydrogenase alpha subunit C-terminal" evidence="15">
    <location>
        <begin position="13"/>
        <end position="95"/>
    </location>
</feature>
<dbReference type="EC" id="7.1.1.1" evidence="3"/>
<reference evidence="16 17" key="1">
    <citation type="submission" date="2016-10" db="EMBL/GenBank/DDBJ databases">
        <authorList>
            <person name="de Groot N.N."/>
        </authorList>
    </citation>
    <scope>NUCLEOTIDE SEQUENCE [LARGE SCALE GENOMIC DNA]</scope>
    <source>
        <strain evidence="16 17">LMG 27731</strain>
    </source>
</reference>
<gene>
    <name evidence="16" type="ORF">SAMN05192563_102366</name>
</gene>
<dbReference type="PANTHER" id="PTHR10160:SF19">
    <property type="entry name" value="PROTON-TRANSLOCATING NAD(P)(+) TRANSHYDROGENASE"/>
    <property type="match status" value="1"/>
</dbReference>
<evidence type="ECO:0000256" key="10">
    <source>
        <dbReference type="ARBA" id="ARBA00023027"/>
    </source>
</evidence>
<evidence type="ECO:0000313" key="16">
    <source>
        <dbReference type="EMBL" id="SFU23835.1"/>
    </source>
</evidence>
<evidence type="ECO:0000256" key="4">
    <source>
        <dbReference type="ARBA" id="ARBA00022475"/>
    </source>
</evidence>
<proteinExistence type="predicted"/>
<keyword evidence="6 14" id="KW-0812">Transmembrane</keyword>
<comment type="catalytic activity">
    <reaction evidence="12">
        <text>NAD(+) + NADPH + H(+)(in) = NADH + NADP(+) + H(+)(out)</text>
        <dbReference type="Rhea" id="RHEA:47992"/>
        <dbReference type="ChEBI" id="CHEBI:15378"/>
        <dbReference type="ChEBI" id="CHEBI:57540"/>
        <dbReference type="ChEBI" id="CHEBI:57783"/>
        <dbReference type="ChEBI" id="CHEBI:57945"/>
        <dbReference type="ChEBI" id="CHEBI:58349"/>
        <dbReference type="EC" id="7.1.1.1"/>
    </reaction>
</comment>
<dbReference type="Pfam" id="PF12769">
    <property type="entry name" value="PNTB_4TM"/>
    <property type="match status" value="1"/>
</dbReference>
<keyword evidence="5" id="KW-0997">Cell inner membrane</keyword>
<evidence type="ECO:0000256" key="14">
    <source>
        <dbReference type="SAM" id="Phobius"/>
    </source>
</evidence>
<organism evidence="16 17">
    <name type="scientific">Paraburkholderia aspalathi</name>
    <dbReference type="NCBI Taxonomy" id="1324617"/>
    <lineage>
        <taxon>Bacteria</taxon>
        <taxon>Pseudomonadati</taxon>
        <taxon>Pseudomonadota</taxon>
        <taxon>Betaproteobacteria</taxon>
        <taxon>Burkholderiales</taxon>
        <taxon>Burkholderiaceae</taxon>
        <taxon>Paraburkholderia</taxon>
    </lineage>
</organism>
<feature type="transmembrane region" description="Helical" evidence="14">
    <location>
        <begin position="67"/>
        <end position="86"/>
    </location>
</feature>
<evidence type="ECO:0000256" key="2">
    <source>
        <dbReference type="ARBA" id="ARBA00004429"/>
    </source>
</evidence>
<comment type="function">
    <text evidence="1">The transhydrogenation between NADH and NADP is coupled to respiration and ATP hydrolysis and functions as a proton pump across the membrane.</text>
</comment>
<evidence type="ECO:0000256" key="9">
    <source>
        <dbReference type="ARBA" id="ARBA00022989"/>
    </source>
</evidence>
<dbReference type="GO" id="GO:0006740">
    <property type="term" value="P:NADPH regeneration"/>
    <property type="evidence" value="ECO:0007669"/>
    <property type="project" value="TreeGrafter"/>
</dbReference>